<dbReference type="PANTHER" id="PTHR34581:SF2">
    <property type="entry name" value="PTS SYSTEM N,N'-DIACETYLCHITOBIOSE-SPECIFIC EIIB COMPONENT"/>
    <property type="match status" value="1"/>
</dbReference>
<dbReference type="SUPFAM" id="SSF52794">
    <property type="entry name" value="PTS system IIB component-like"/>
    <property type="match status" value="1"/>
</dbReference>
<dbReference type="EMBL" id="BBSA01000022">
    <property type="protein sequence ID" value="GAM65611.1"/>
    <property type="molecule type" value="Genomic_DNA"/>
</dbReference>
<dbReference type="AlphaFoldDB" id="A0A0B8PH01"/>
<feature type="modified residue" description="Phosphocysteine; by EIIA" evidence="7">
    <location>
        <position position="8"/>
    </location>
</feature>
<evidence type="ECO:0000256" key="2">
    <source>
        <dbReference type="ARBA" id="ARBA00022553"/>
    </source>
</evidence>
<evidence type="ECO:0000256" key="3">
    <source>
        <dbReference type="ARBA" id="ARBA00022597"/>
    </source>
</evidence>
<sequence length="101" mass="11389">MKKILLLCAAGMSTSMVVKKMRESAQAKDLDIHIEAHAVETISQYLSEYDLFLLGPQIRFKKDELQKIAEPVGKKVEVIDMLDYGMMKGDKILEDALALMD</sequence>
<protein>
    <submittedName>
        <fullName evidence="9">PTS system</fullName>
    </submittedName>
</protein>
<dbReference type="GO" id="GO:0009401">
    <property type="term" value="P:phosphoenolpyruvate-dependent sugar phosphotransferase system"/>
    <property type="evidence" value="ECO:0007669"/>
    <property type="project" value="UniProtKB-KW"/>
</dbReference>
<reference evidence="9 10" key="1">
    <citation type="submission" date="2015-01" db="EMBL/GenBank/DDBJ databases">
        <title>Vibrio sp. C5 JCM 19232 whole genome shotgun sequence.</title>
        <authorList>
            <person name="Sawabe T."/>
            <person name="Meirelles P."/>
            <person name="Feng G."/>
            <person name="Sayaka M."/>
            <person name="Hattori M."/>
            <person name="Ohkuma M."/>
        </authorList>
    </citation>
    <scope>NUCLEOTIDE SEQUENCE [LARGE SCALE GENOMIC DNA]</scope>
    <source>
        <strain evidence="9 10">JCM19232</strain>
    </source>
</reference>
<evidence type="ECO:0000259" key="8">
    <source>
        <dbReference type="PROSITE" id="PS51100"/>
    </source>
</evidence>
<evidence type="ECO:0000313" key="9">
    <source>
        <dbReference type="EMBL" id="GAM65611.1"/>
    </source>
</evidence>
<reference evidence="9 10" key="2">
    <citation type="submission" date="2015-01" db="EMBL/GenBank/DDBJ databases">
        <authorList>
            <consortium name="NBRP consortium"/>
            <person name="Sawabe T."/>
            <person name="Meirelles P."/>
            <person name="Feng G."/>
            <person name="Sayaka M."/>
            <person name="Hattori M."/>
            <person name="Ohkuma M."/>
        </authorList>
    </citation>
    <scope>NUCLEOTIDE SEQUENCE [LARGE SCALE GENOMIC DNA]</scope>
    <source>
        <strain evidence="9 10">JCM19232</strain>
    </source>
</reference>
<dbReference type="GO" id="GO:0008982">
    <property type="term" value="F:protein-N(PI)-phosphohistidine-sugar phosphotransferase activity"/>
    <property type="evidence" value="ECO:0007669"/>
    <property type="project" value="InterPro"/>
</dbReference>
<dbReference type="Proteomes" id="UP000031670">
    <property type="component" value="Unassembled WGS sequence"/>
</dbReference>
<dbReference type="InterPro" id="IPR051819">
    <property type="entry name" value="PTS_sugar-specific_EIIB"/>
</dbReference>
<dbReference type="InterPro" id="IPR013012">
    <property type="entry name" value="PTS_EIIB_3"/>
</dbReference>
<accession>A0A0B8PH01</accession>
<keyword evidence="6" id="KW-0418">Kinase</keyword>
<comment type="caution">
    <text evidence="9">The sequence shown here is derived from an EMBL/GenBank/DDBJ whole genome shotgun (WGS) entry which is preliminary data.</text>
</comment>
<proteinExistence type="predicted"/>
<dbReference type="InterPro" id="IPR003501">
    <property type="entry name" value="PTS_EIIB_2/3"/>
</dbReference>
<dbReference type="PANTHER" id="PTHR34581">
    <property type="entry name" value="PTS SYSTEM N,N'-DIACETYLCHITOBIOSE-SPECIFIC EIIB COMPONENT"/>
    <property type="match status" value="1"/>
</dbReference>
<dbReference type="PROSITE" id="PS51100">
    <property type="entry name" value="PTS_EIIB_TYPE_3"/>
    <property type="match status" value="1"/>
</dbReference>
<name>A0A0B8PH01_9VIBR</name>
<keyword evidence="1" id="KW-0813">Transport</keyword>
<keyword evidence="5" id="KW-0598">Phosphotransferase system</keyword>
<keyword evidence="4" id="KW-0808">Transferase</keyword>
<evidence type="ECO:0000256" key="5">
    <source>
        <dbReference type="ARBA" id="ARBA00022683"/>
    </source>
</evidence>
<dbReference type="GO" id="GO:0016301">
    <property type="term" value="F:kinase activity"/>
    <property type="evidence" value="ECO:0007669"/>
    <property type="project" value="UniProtKB-KW"/>
</dbReference>
<dbReference type="InterPro" id="IPR036095">
    <property type="entry name" value="PTS_EIIB-like_sf"/>
</dbReference>
<dbReference type="Pfam" id="PF02302">
    <property type="entry name" value="PTS_IIB"/>
    <property type="match status" value="1"/>
</dbReference>
<evidence type="ECO:0000256" key="4">
    <source>
        <dbReference type="ARBA" id="ARBA00022679"/>
    </source>
</evidence>
<keyword evidence="2" id="KW-0597">Phosphoprotein</keyword>
<keyword evidence="3" id="KW-0762">Sugar transport</keyword>
<dbReference type="CDD" id="cd05564">
    <property type="entry name" value="PTS_IIB_chitobiose_lichenan"/>
    <property type="match status" value="1"/>
</dbReference>
<evidence type="ECO:0000256" key="1">
    <source>
        <dbReference type="ARBA" id="ARBA00022448"/>
    </source>
</evidence>
<organism evidence="9 10">
    <name type="scientific">Vibrio ishigakensis</name>
    <dbReference type="NCBI Taxonomy" id="1481914"/>
    <lineage>
        <taxon>Bacteria</taxon>
        <taxon>Pseudomonadati</taxon>
        <taxon>Pseudomonadota</taxon>
        <taxon>Gammaproteobacteria</taxon>
        <taxon>Vibrionales</taxon>
        <taxon>Vibrionaceae</taxon>
        <taxon>Vibrio</taxon>
    </lineage>
</organism>
<evidence type="ECO:0000256" key="7">
    <source>
        <dbReference type="PROSITE-ProRule" id="PRU00423"/>
    </source>
</evidence>
<evidence type="ECO:0000256" key="6">
    <source>
        <dbReference type="ARBA" id="ARBA00022777"/>
    </source>
</evidence>
<gene>
    <name evidence="9" type="ORF">JCM19232_2858</name>
</gene>
<feature type="domain" description="PTS EIIB type-3" evidence="8">
    <location>
        <begin position="1"/>
        <end position="101"/>
    </location>
</feature>
<evidence type="ECO:0000313" key="10">
    <source>
        <dbReference type="Proteomes" id="UP000031670"/>
    </source>
</evidence>
<dbReference type="Gene3D" id="3.40.50.2300">
    <property type="match status" value="1"/>
</dbReference>